<dbReference type="InterPro" id="IPR035782">
    <property type="entry name" value="SPRY_RanBP9/10"/>
</dbReference>
<dbReference type="InterPro" id="IPR043136">
    <property type="entry name" value="B30.2/SPRY_sf"/>
</dbReference>
<dbReference type="SMART" id="SM00667">
    <property type="entry name" value="LisH"/>
    <property type="match status" value="1"/>
</dbReference>
<dbReference type="EMBL" id="LUGH01000094">
    <property type="protein sequence ID" value="OBZ89478.1"/>
    <property type="molecule type" value="Genomic_DNA"/>
</dbReference>
<feature type="domain" description="B30.2/SPRY" evidence="2">
    <location>
        <begin position="73"/>
        <end position="262"/>
    </location>
</feature>
<protein>
    <submittedName>
        <fullName evidence="3">Ran-binding protein 9</fullName>
    </submittedName>
</protein>
<dbReference type="Pfam" id="PF00622">
    <property type="entry name" value="SPRY"/>
    <property type="match status" value="1"/>
</dbReference>
<dbReference type="SMART" id="SM00449">
    <property type="entry name" value="SPRY"/>
    <property type="match status" value="1"/>
</dbReference>
<sequence>MTSAYNTAFPVLYSSTPFMQPRQTAVQKKEDTALPSSLLARSLAPPRFPNYLKQTLYGKLVLEQYQYQQQKHEIKSTCSEKEQFETLDLRLPTFWNTKDKSRNIQIGMNGLDLSYIGPGKQETHAALARSNFPMKPQCGLFYFEMRVISKGDDGYIGIGFCAATNKLERLPGWDPDSWGYHGDDGHSFEGSGTGRNYGPCFTTGDVIGCGVNFADNSAFYTKNGKFLGYAFTQMDLKKDIYPAIGLRTPGEQVTANFGHEPFVFDIEQYIRDQQLRWVGDITRHSLQSCSKPTMDQLVLSYLIHHGYTSTAKALVQNTDHLFGDQLLFLANSTHLSHEEREGKQQQQQRDMEERQLIRSAIVHGQIDEAIRLIDLYFPGVLQEEGRGQELQLWLKCGKFVEMMRHYCELQSRTHPIAPLSSSSSSSSASSSHSLPSEREAANQNKRRLSYAAITASSEDAMMVNALKDGVNMWGKRPSISMESSNDKIDTDHSVQETAAQQLRDIMQYGQTLRDEYKHDTRERTKASLVEIFSLLAYPDPYCSPVAYLMNASRRDGLATEVNAAILGKIMVSESIVCRSSYSSSIAFQKRPEMPAMERIYRQTVLCNKELACSGHGKASLLNIDAYCVHPSITQFQ</sequence>
<dbReference type="CDD" id="cd12909">
    <property type="entry name" value="SPRY_RanBP9_10"/>
    <property type="match status" value="1"/>
</dbReference>
<gene>
    <name evidence="3" type="primary">ranbp9</name>
    <name evidence="3" type="ORF">A0J61_02485</name>
</gene>
<dbReference type="Gene3D" id="2.60.120.920">
    <property type="match status" value="1"/>
</dbReference>
<dbReference type="PROSITE" id="PS50896">
    <property type="entry name" value="LISH"/>
    <property type="match status" value="1"/>
</dbReference>
<evidence type="ECO:0000313" key="4">
    <source>
        <dbReference type="Proteomes" id="UP000093000"/>
    </source>
</evidence>
<keyword evidence="4" id="KW-1185">Reference proteome</keyword>
<dbReference type="PANTHER" id="PTHR12864">
    <property type="entry name" value="RAN BINDING PROTEIN 9-RELATED"/>
    <property type="match status" value="1"/>
</dbReference>
<evidence type="ECO:0000313" key="3">
    <source>
        <dbReference type="EMBL" id="OBZ89478.1"/>
    </source>
</evidence>
<dbReference type="SUPFAM" id="SSF49899">
    <property type="entry name" value="Concanavalin A-like lectins/glucanases"/>
    <property type="match status" value="1"/>
</dbReference>
<organism evidence="3 4">
    <name type="scientific">Choanephora cucurbitarum</name>
    <dbReference type="NCBI Taxonomy" id="101091"/>
    <lineage>
        <taxon>Eukaryota</taxon>
        <taxon>Fungi</taxon>
        <taxon>Fungi incertae sedis</taxon>
        <taxon>Mucoromycota</taxon>
        <taxon>Mucoromycotina</taxon>
        <taxon>Mucoromycetes</taxon>
        <taxon>Mucorales</taxon>
        <taxon>Mucorineae</taxon>
        <taxon>Choanephoraceae</taxon>
        <taxon>Choanephoroideae</taxon>
        <taxon>Choanephora</taxon>
    </lineage>
</organism>
<dbReference type="STRING" id="101091.A0A1C7NKE1"/>
<dbReference type="InterPro" id="IPR013320">
    <property type="entry name" value="ConA-like_dom_sf"/>
</dbReference>
<dbReference type="AlphaFoldDB" id="A0A1C7NKE1"/>
<dbReference type="InterPro" id="IPR024964">
    <property type="entry name" value="CTLH/CRA"/>
</dbReference>
<dbReference type="OrthoDB" id="25503at2759"/>
<dbReference type="InterPro" id="IPR006594">
    <property type="entry name" value="LisH"/>
</dbReference>
<dbReference type="InterPro" id="IPR050618">
    <property type="entry name" value="Ubq-SigPath_Reg"/>
</dbReference>
<dbReference type="FunCoup" id="A0A1C7NKE1">
    <property type="interactions" value="362"/>
</dbReference>
<comment type="caution">
    <text evidence="3">The sequence shown here is derived from an EMBL/GenBank/DDBJ whole genome shotgun (WGS) entry which is preliminary data.</text>
</comment>
<evidence type="ECO:0000259" key="2">
    <source>
        <dbReference type="PROSITE" id="PS50188"/>
    </source>
</evidence>
<feature type="region of interest" description="Disordered" evidence="1">
    <location>
        <begin position="416"/>
        <end position="445"/>
    </location>
</feature>
<dbReference type="InterPro" id="IPR001870">
    <property type="entry name" value="B30.2/SPRY"/>
</dbReference>
<dbReference type="PROSITE" id="PS50188">
    <property type="entry name" value="B302_SPRY"/>
    <property type="match status" value="1"/>
</dbReference>
<dbReference type="Pfam" id="PF08513">
    <property type="entry name" value="LisH"/>
    <property type="match status" value="1"/>
</dbReference>
<reference evidence="3 4" key="1">
    <citation type="submission" date="2016-03" db="EMBL/GenBank/DDBJ databases">
        <title>Choanephora cucurbitarum.</title>
        <authorList>
            <person name="Min B."/>
            <person name="Park H."/>
            <person name="Park J.-H."/>
            <person name="Shin H.-D."/>
            <person name="Choi I.-G."/>
        </authorList>
    </citation>
    <scope>NUCLEOTIDE SEQUENCE [LARGE SCALE GENOMIC DNA]</scope>
    <source>
        <strain evidence="3 4">KUS-F28377</strain>
    </source>
</reference>
<evidence type="ECO:0000256" key="1">
    <source>
        <dbReference type="SAM" id="MobiDB-lite"/>
    </source>
</evidence>
<dbReference type="SMART" id="SM00757">
    <property type="entry name" value="CRA"/>
    <property type="match status" value="1"/>
</dbReference>
<dbReference type="InterPro" id="IPR013144">
    <property type="entry name" value="CRA_dom"/>
</dbReference>
<dbReference type="InParanoid" id="A0A1C7NKE1"/>
<proteinExistence type="predicted"/>
<accession>A0A1C7NKE1</accession>
<dbReference type="InterPro" id="IPR003877">
    <property type="entry name" value="SPRY_dom"/>
</dbReference>
<feature type="compositionally biased region" description="Low complexity" evidence="1">
    <location>
        <begin position="417"/>
        <end position="434"/>
    </location>
</feature>
<dbReference type="Proteomes" id="UP000093000">
    <property type="component" value="Unassembled WGS sequence"/>
</dbReference>
<dbReference type="Pfam" id="PF10607">
    <property type="entry name" value="CTLH"/>
    <property type="match status" value="1"/>
</dbReference>
<name>A0A1C7NKE1_9FUNG</name>